<organism evidence="3 4">
    <name type="scientific">Halapricum salinum</name>
    <dbReference type="NCBI Taxonomy" id="1457250"/>
    <lineage>
        <taxon>Archaea</taxon>
        <taxon>Methanobacteriati</taxon>
        <taxon>Methanobacteriota</taxon>
        <taxon>Stenosarchaea group</taxon>
        <taxon>Halobacteria</taxon>
        <taxon>Halobacteriales</taxon>
        <taxon>Haloarculaceae</taxon>
        <taxon>Halapricum</taxon>
    </lineage>
</organism>
<feature type="compositionally biased region" description="Acidic residues" evidence="1">
    <location>
        <begin position="1"/>
        <end position="10"/>
    </location>
</feature>
<protein>
    <recommendedName>
        <fullName evidence="2">DUF8135 domain-containing protein</fullName>
    </recommendedName>
</protein>
<dbReference type="InterPro" id="IPR058448">
    <property type="entry name" value="DUF8135"/>
</dbReference>
<accession>A0A4D6HA99</accession>
<dbReference type="OrthoDB" id="204982at2157"/>
<gene>
    <name evidence="3" type="ORF">DV733_06195</name>
</gene>
<reference evidence="3 4" key="1">
    <citation type="journal article" date="2019" name="Nat. Commun.">
        <title>A new type of DNA phosphorothioation-based antiviral system in archaea.</title>
        <authorList>
            <person name="Xiong L."/>
            <person name="Liu S."/>
            <person name="Chen S."/>
            <person name="Xiao Y."/>
            <person name="Zhu B."/>
            <person name="Gao Y."/>
            <person name="Zhang Y."/>
            <person name="Chen B."/>
            <person name="Luo J."/>
            <person name="Deng Z."/>
            <person name="Chen X."/>
            <person name="Wang L."/>
            <person name="Chen S."/>
        </authorList>
    </citation>
    <scope>NUCLEOTIDE SEQUENCE [LARGE SCALE GENOMIC DNA]</scope>
    <source>
        <strain evidence="3 4">CBA1105</strain>
    </source>
</reference>
<dbReference type="EMBL" id="CP031310">
    <property type="protein sequence ID" value="QCC50859.1"/>
    <property type="molecule type" value="Genomic_DNA"/>
</dbReference>
<dbReference type="GeneID" id="39847437"/>
<keyword evidence="4" id="KW-1185">Reference proteome</keyword>
<dbReference type="KEGG" id="hsn:DV733_06195"/>
<feature type="domain" description="DUF8135" evidence="2">
    <location>
        <begin position="136"/>
        <end position="184"/>
    </location>
</feature>
<name>A0A4D6HA99_9EURY</name>
<feature type="region of interest" description="Disordered" evidence="1">
    <location>
        <begin position="1"/>
        <end position="132"/>
    </location>
</feature>
<proteinExistence type="predicted"/>
<sequence length="194" mass="21312">MTDEDEQDDTPAERDPFEELGPGIDDREGDPFESLDDTSTEGGDSDGDDPAVATDSEDLRLDDHPFSDPEAGARKRRLDPDEDDPFAGMDVVPGEDPFESGDWGAGGDDESVWEDLSEPVEPETTTTEEGGRRLSEVNKHSFCEQCEHFTGPPEIACTNEGTEILEFLDMETVRVADCPIVEERERLEEAGTQG</sequence>
<feature type="compositionally biased region" description="Acidic residues" evidence="1">
    <location>
        <begin position="107"/>
        <end position="121"/>
    </location>
</feature>
<dbReference type="STRING" id="1457250.GCA_000755225_00249"/>
<dbReference type="Proteomes" id="UP000296706">
    <property type="component" value="Chromosome"/>
</dbReference>
<evidence type="ECO:0000313" key="3">
    <source>
        <dbReference type="EMBL" id="QCC50859.1"/>
    </source>
</evidence>
<feature type="compositionally biased region" description="Acidic residues" evidence="1">
    <location>
        <begin position="31"/>
        <end position="49"/>
    </location>
</feature>
<dbReference type="RefSeq" id="WP_049995583.1">
    <property type="nucleotide sequence ID" value="NZ_CP031310.1"/>
</dbReference>
<dbReference type="Pfam" id="PF26456">
    <property type="entry name" value="DUF8135"/>
    <property type="match status" value="1"/>
</dbReference>
<evidence type="ECO:0000256" key="1">
    <source>
        <dbReference type="SAM" id="MobiDB-lite"/>
    </source>
</evidence>
<evidence type="ECO:0000313" key="4">
    <source>
        <dbReference type="Proteomes" id="UP000296706"/>
    </source>
</evidence>
<evidence type="ECO:0000259" key="2">
    <source>
        <dbReference type="Pfam" id="PF26456"/>
    </source>
</evidence>
<dbReference type="AlphaFoldDB" id="A0A4D6HA99"/>
<feature type="compositionally biased region" description="Basic and acidic residues" evidence="1">
    <location>
        <begin position="57"/>
        <end position="73"/>
    </location>
</feature>